<gene>
    <name evidence="1" type="ORF">FOXB_06329</name>
</gene>
<accession>F9FIV0</accession>
<protein>
    <submittedName>
        <fullName evidence="1">Uncharacterized protein</fullName>
    </submittedName>
</protein>
<dbReference type="EMBL" id="AFQF01001920">
    <property type="protein sequence ID" value="EGU83157.1"/>
    <property type="molecule type" value="Genomic_DNA"/>
</dbReference>
<comment type="caution">
    <text evidence="1">The sequence shown here is derived from an EMBL/GenBank/DDBJ whole genome shotgun (WGS) entry which is preliminary data.</text>
</comment>
<dbReference type="AlphaFoldDB" id="F9FIV0"/>
<organism evidence="1">
    <name type="scientific">Fusarium oxysporum (strain Fo5176)</name>
    <name type="common">Fusarium vascular wilt</name>
    <dbReference type="NCBI Taxonomy" id="660025"/>
    <lineage>
        <taxon>Eukaryota</taxon>
        <taxon>Fungi</taxon>
        <taxon>Dikarya</taxon>
        <taxon>Ascomycota</taxon>
        <taxon>Pezizomycotina</taxon>
        <taxon>Sordariomycetes</taxon>
        <taxon>Hypocreomycetidae</taxon>
        <taxon>Hypocreales</taxon>
        <taxon>Nectriaceae</taxon>
        <taxon>Fusarium</taxon>
        <taxon>Fusarium oxysporum species complex</taxon>
    </lineage>
</organism>
<sequence>CKYSHSGATQAELIAEELSKVLEAESGFRLSTLTNAAESAASVILSISPYKHSFSLAQKKLLERL</sequence>
<reference evidence="1" key="1">
    <citation type="journal article" date="2012" name="Mol. Plant Microbe Interact.">
        <title>A highly conserved effector in Fusarium oxysporum is required for full virulence on Arabidopsis.</title>
        <authorList>
            <person name="Thatcher L.F."/>
            <person name="Gardiner D.M."/>
            <person name="Kazan K."/>
            <person name="Manners J."/>
        </authorList>
    </citation>
    <scope>NUCLEOTIDE SEQUENCE [LARGE SCALE GENOMIC DNA]</scope>
    <source>
        <strain evidence="1">Fo5176</strain>
    </source>
</reference>
<proteinExistence type="predicted"/>
<name>F9FIV0_FUSOF</name>
<feature type="non-terminal residue" evidence="1">
    <location>
        <position position="1"/>
    </location>
</feature>
<evidence type="ECO:0000313" key="1">
    <source>
        <dbReference type="EMBL" id="EGU83157.1"/>
    </source>
</evidence>